<keyword evidence="3" id="KW-1185">Reference proteome</keyword>
<feature type="compositionally biased region" description="Low complexity" evidence="1">
    <location>
        <begin position="41"/>
        <end position="62"/>
    </location>
</feature>
<proteinExistence type="predicted"/>
<accession>A0ABW1A7F3</accession>
<evidence type="ECO:0000256" key="1">
    <source>
        <dbReference type="SAM" id="MobiDB-lite"/>
    </source>
</evidence>
<gene>
    <name evidence="2" type="ORF">ACFPZN_36130</name>
</gene>
<dbReference type="RefSeq" id="WP_378286949.1">
    <property type="nucleotide sequence ID" value="NZ_JBHSON010000063.1"/>
</dbReference>
<sequence length="87" mass="9033">MLVSEPGTCRWTAKDFDRETLAIGVFEAKAVVYLMHPSTAPPGAGSAPASSGGGASTRAAAPLVADRQPGGRLIVRFRPSVDIRVDP</sequence>
<feature type="region of interest" description="Disordered" evidence="1">
    <location>
        <begin position="41"/>
        <end position="63"/>
    </location>
</feature>
<evidence type="ECO:0000313" key="3">
    <source>
        <dbReference type="Proteomes" id="UP001596074"/>
    </source>
</evidence>
<organism evidence="2 3">
    <name type="scientific">Actinomadura rugatobispora</name>
    <dbReference type="NCBI Taxonomy" id="1994"/>
    <lineage>
        <taxon>Bacteria</taxon>
        <taxon>Bacillati</taxon>
        <taxon>Actinomycetota</taxon>
        <taxon>Actinomycetes</taxon>
        <taxon>Streptosporangiales</taxon>
        <taxon>Thermomonosporaceae</taxon>
        <taxon>Actinomadura</taxon>
    </lineage>
</organism>
<evidence type="ECO:0000313" key="2">
    <source>
        <dbReference type="EMBL" id="MFC5751076.1"/>
    </source>
</evidence>
<dbReference type="EMBL" id="JBHSON010000063">
    <property type="protein sequence ID" value="MFC5751076.1"/>
    <property type="molecule type" value="Genomic_DNA"/>
</dbReference>
<protein>
    <submittedName>
        <fullName evidence="2">Uncharacterized protein</fullName>
    </submittedName>
</protein>
<dbReference type="Proteomes" id="UP001596074">
    <property type="component" value="Unassembled WGS sequence"/>
</dbReference>
<comment type="caution">
    <text evidence="2">The sequence shown here is derived from an EMBL/GenBank/DDBJ whole genome shotgun (WGS) entry which is preliminary data.</text>
</comment>
<name>A0ABW1A7F3_9ACTN</name>
<reference evidence="3" key="1">
    <citation type="journal article" date="2019" name="Int. J. Syst. Evol. Microbiol.">
        <title>The Global Catalogue of Microorganisms (GCM) 10K type strain sequencing project: providing services to taxonomists for standard genome sequencing and annotation.</title>
        <authorList>
            <consortium name="The Broad Institute Genomics Platform"/>
            <consortium name="The Broad Institute Genome Sequencing Center for Infectious Disease"/>
            <person name="Wu L."/>
            <person name="Ma J."/>
        </authorList>
    </citation>
    <scope>NUCLEOTIDE SEQUENCE [LARGE SCALE GENOMIC DNA]</scope>
    <source>
        <strain evidence="3">KCTC 42087</strain>
    </source>
</reference>